<name>X1CNW3_9ZZZZ</name>
<gene>
    <name evidence="1" type="ORF">S01H4_57812</name>
</gene>
<dbReference type="AlphaFoldDB" id="X1CNW3"/>
<reference evidence="1" key="1">
    <citation type="journal article" date="2014" name="Front. Microbiol.">
        <title>High frequency of phylogenetically diverse reductive dehalogenase-homologous genes in deep subseafloor sedimentary metagenomes.</title>
        <authorList>
            <person name="Kawai M."/>
            <person name="Futagami T."/>
            <person name="Toyoda A."/>
            <person name="Takaki Y."/>
            <person name="Nishi S."/>
            <person name="Hori S."/>
            <person name="Arai W."/>
            <person name="Tsubouchi T."/>
            <person name="Morono Y."/>
            <person name="Uchiyama I."/>
            <person name="Ito T."/>
            <person name="Fujiyama A."/>
            <person name="Inagaki F."/>
            <person name="Takami H."/>
        </authorList>
    </citation>
    <scope>NUCLEOTIDE SEQUENCE</scope>
    <source>
        <strain evidence="1">Expedition CK06-06</strain>
    </source>
</reference>
<accession>X1CNW3</accession>
<organism evidence="1">
    <name type="scientific">marine sediment metagenome</name>
    <dbReference type="NCBI Taxonomy" id="412755"/>
    <lineage>
        <taxon>unclassified sequences</taxon>
        <taxon>metagenomes</taxon>
        <taxon>ecological metagenomes</taxon>
    </lineage>
</organism>
<dbReference type="EMBL" id="BART01033695">
    <property type="protein sequence ID" value="GAH10116.1"/>
    <property type="molecule type" value="Genomic_DNA"/>
</dbReference>
<proteinExistence type="predicted"/>
<comment type="caution">
    <text evidence="1">The sequence shown here is derived from an EMBL/GenBank/DDBJ whole genome shotgun (WGS) entry which is preliminary data.</text>
</comment>
<evidence type="ECO:0000313" key="1">
    <source>
        <dbReference type="EMBL" id="GAH10116.1"/>
    </source>
</evidence>
<protein>
    <submittedName>
        <fullName evidence="1">Uncharacterized protein</fullName>
    </submittedName>
</protein>
<sequence>MRKADVLKIIDDSIKELANENHKKDIFKYWKVITHELKKLKQKIKNEKS</sequence>